<protein>
    <submittedName>
        <fullName evidence="1">Uncharacterized protein</fullName>
    </submittedName>
</protein>
<dbReference type="VEuPathDB" id="TriTrypDB:TvY486_1109100"/>
<accession>G0UC76</accession>
<dbReference type="AlphaFoldDB" id="G0UC76"/>
<evidence type="ECO:0000313" key="1">
    <source>
        <dbReference type="EMBL" id="CCC53426.1"/>
    </source>
</evidence>
<dbReference type="EMBL" id="HE573027">
    <property type="protein sequence ID" value="CCC53426.1"/>
    <property type="molecule type" value="Genomic_DNA"/>
</dbReference>
<name>G0UC76_TRYVY</name>
<organism evidence="1">
    <name type="scientific">Trypanosoma vivax (strain Y486)</name>
    <dbReference type="NCBI Taxonomy" id="1055687"/>
    <lineage>
        <taxon>Eukaryota</taxon>
        <taxon>Discoba</taxon>
        <taxon>Euglenozoa</taxon>
        <taxon>Kinetoplastea</taxon>
        <taxon>Metakinetoplastina</taxon>
        <taxon>Trypanosomatida</taxon>
        <taxon>Trypanosomatidae</taxon>
        <taxon>Trypanosoma</taxon>
        <taxon>Duttonella</taxon>
    </lineage>
</organism>
<sequence length="155" mass="17634">MFLSRISLCNRLVHFSTWPTFIRPSAIPIAKHGGTHCVIRKWGLIRQWQDKITKQEKCIYERGHKCSTYCHTFVLIVGLVRTLTFAVCRARSTGRPPPKGPAVAFFFQATLRLNVHSLPFTFVWFSHSLLFLLVASYWPHGSRLFVASVEGAGVC</sequence>
<proteinExistence type="predicted"/>
<reference evidence="1" key="1">
    <citation type="journal article" date="2012" name="Proc. Natl. Acad. Sci. U.S.A.">
        <title>Antigenic diversity is generated by distinct evolutionary mechanisms in African trypanosome species.</title>
        <authorList>
            <person name="Jackson A.P."/>
            <person name="Berry A."/>
            <person name="Aslett M."/>
            <person name="Allison H.C."/>
            <person name="Burton P."/>
            <person name="Vavrova-Anderson J."/>
            <person name="Brown R."/>
            <person name="Browne H."/>
            <person name="Corton N."/>
            <person name="Hauser H."/>
            <person name="Gamble J."/>
            <person name="Gilderthorp R."/>
            <person name="Marcello L."/>
            <person name="McQuillan J."/>
            <person name="Otto T.D."/>
            <person name="Quail M.A."/>
            <person name="Sanders M.J."/>
            <person name="van Tonder A."/>
            <person name="Ginger M.L."/>
            <person name="Field M.C."/>
            <person name="Barry J.D."/>
            <person name="Hertz-Fowler C."/>
            <person name="Berriman M."/>
        </authorList>
    </citation>
    <scope>NUCLEOTIDE SEQUENCE</scope>
    <source>
        <strain evidence="1">Y486</strain>
    </source>
</reference>
<gene>
    <name evidence="1" type="ORF">TVY486_1109100</name>
</gene>